<keyword evidence="1" id="KW-0472">Membrane</keyword>
<dbReference type="GeneID" id="93761771"/>
<evidence type="ECO:0000256" key="1">
    <source>
        <dbReference type="SAM" id="Phobius"/>
    </source>
</evidence>
<dbReference type="Proteomes" id="UP001432071">
    <property type="component" value="Chromosome"/>
</dbReference>
<reference evidence="2" key="1">
    <citation type="submission" date="2022-10" db="EMBL/GenBank/DDBJ databases">
        <title>The complete genomes of actinobacterial strains from the NBC collection.</title>
        <authorList>
            <person name="Joergensen T.S."/>
            <person name="Alvarez Arevalo M."/>
            <person name="Sterndorff E.B."/>
            <person name="Faurdal D."/>
            <person name="Vuksanovic O."/>
            <person name="Mourched A.-S."/>
            <person name="Charusanti P."/>
            <person name="Shaw S."/>
            <person name="Blin K."/>
            <person name="Weber T."/>
        </authorList>
    </citation>
    <scope>NUCLEOTIDE SEQUENCE</scope>
    <source>
        <strain evidence="2">NBC_00302</strain>
    </source>
</reference>
<evidence type="ECO:0000313" key="2">
    <source>
        <dbReference type="EMBL" id="WUN86820.1"/>
    </source>
</evidence>
<dbReference type="RefSeq" id="WP_328734987.1">
    <property type="nucleotide sequence ID" value="NZ_CP108038.1"/>
</dbReference>
<evidence type="ECO:0008006" key="4">
    <source>
        <dbReference type="Google" id="ProtNLM"/>
    </source>
</evidence>
<keyword evidence="3" id="KW-1185">Reference proteome</keyword>
<organism evidence="2 3">
    <name type="scientific">Streptomyces bobili</name>
    <dbReference type="NCBI Taxonomy" id="67280"/>
    <lineage>
        <taxon>Bacteria</taxon>
        <taxon>Bacillati</taxon>
        <taxon>Actinomycetota</taxon>
        <taxon>Actinomycetes</taxon>
        <taxon>Kitasatosporales</taxon>
        <taxon>Streptomycetaceae</taxon>
        <taxon>Streptomyces</taxon>
    </lineage>
</organism>
<keyword evidence="1" id="KW-0812">Transmembrane</keyword>
<evidence type="ECO:0000313" key="3">
    <source>
        <dbReference type="Proteomes" id="UP001432071"/>
    </source>
</evidence>
<protein>
    <recommendedName>
        <fullName evidence="4">Secreted protein</fullName>
    </recommendedName>
</protein>
<dbReference type="EMBL" id="CP108038">
    <property type="protein sequence ID" value="WUN86820.1"/>
    <property type="molecule type" value="Genomic_DNA"/>
</dbReference>
<proteinExistence type="predicted"/>
<feature type="transmembrane region" description="Helical" evidence="1">
    <location>
        <begin position="20"/>
        <end position="38"/>
    </location>
</feature>
<name>A0ABZ1QX06_9ACTN</name>
<sequence length="220" mass="23890">MAEDARNKEWEATKASAKGFVICLTVLCLVGAAAWFALTTGLERLPSKVCDGAVERDLVIRTLPRTRTAEEGASRRHEGKDLEFSCHIYTSADPILSGVAEVQDASVDSWFNHYGGMAERDSVRISADGIEALARIDRDSGNSYVYIPCVPHGVRASDASESYAILAEASVIGEGRISGAALRQAVTDFAYQLAEHTYELAQCQGSTRDLPADLPRYEDE</sequence>
<gene>
    <name evidence="2" type="ORF">OHT53_12350</name>
</gene>
<keyword evidence="1" id="KW-1133">Transmembrane helix</keyword>
<accession>A0ABZ1QX06</accession>